<dbReference type="PIRSF" id="PIRSF005739">
    <property type="entry name" value="O-mtase"/>
    <property type="match status" value="1"/>
</dbReference>
<dbReference type="RefSeq" id="WP_121007297.1">
    <property type="nucleotide sequence ID" value="NZ_RBXO01000001.1"/>
</dbReference>
<reference evidence="7 8" key="1">
    <citation type="submission" date="2018-10" db="EMBL/GenBank/DDBJ databases">
        <title>Sequencing the genomes of 1000 actinobacteria strains.</title>
        <authorList>
            <person name="Klenk H.-P."/>
        </authorList>
    </citation>
    <scope>NUCLEOTIDE SEQUENCE [LARGE SCALE GENOMIC DNA]</scope>
    <source>
        <strain evidence="7 8">DSM 43800</strain>
    </source>
</reference>
<dbReference type="GO" id="GO:0046983">
    <property type="term" value="F:protein dimerization activity"/>
    <property type="evidence" value="ECO:0007669"/>
    <property type="project" value="InterPro"/>
</dbReference>
<dbReference type="InterPro" id="IPR012967">
    <property type="entry name" value="COMT_dimerisation"/>
</dbReference>
<dbReference type="CDD" id="cd02440">
    <property type="entry name" value="AdoMet_MTases"/>
    <property type="match status" value="1"/>
</dbReference>
<evidence type="ECO:0000313" key="7">
    <source>
        <dbReference type="EMBL" id="RKT55622.1"/>
    </source>
</evidence>
<sequence>MALVEVSGGVDAPTTAVELFELITAHHTSSAIFVAAQLGVADHLAAGPRDATGLARETGTDAPSLRRLLRLLVSSGVLAEPEAGVFALTELGQLLRTDHEDSMNAVALMMANPRHQQRWGQLGDVVRTGRSAVEEEHLDDPFKQLPPHIVKLVGQVMTFFVSHSAESVAKSYDFSRFGTLVEVGGGEGIMLSTILAEYPRLRGVLFDTPYMAHRAKRRIAGEPVADRCEVVGGDFFQSVPGGGDAYLLNNVIHDWDDRRGVEILSNVHAAMRPGGKLLIVETLYPDRFDDSLASKIAARSDVNMMVNMAARERGADDFEQLVDKAGFTLDRVLRIRPAWSGIRSSSIVEATHR</sequence>
<evidence type="ECO:0000313" key="8">
    <source>
        <dbReference type="Proteomes" id="UP000282084"/>
    </source>
</evidence>
<feature type="domain" description="O-methyltransferase dimerisation" evidence="6">
    <location>
        <begin position="21"/>
        <end position="96"/>
    </location>
</feature>
<dbReference type="Pfam" id="PF00891">
    <property type="entry name" value="Methyltransf_2"/>
    <property type="match status" value="1"/>
</dbReference>
<dbReference type="SUPFAM" id="SSF46785">
    <property type="entry name" value="Winged helix' DNA-binding domain"/>
    <property type="match status" value="1"/>
</dbReference>
<comment type="caution">
    <text evidence="7">The sequence shown here is derived from an EMBL/GenBank/DDBJ whole genome shotgun (WGS) entry which is preliminary data.</text>
</comment>
<dbReference type="Gene3D" id="3.40.50.150">
    <property type="entry name" value="Vaccinia Virus protein VP39"/>
    <property type="match status" value="1"/>
</dbReference>
<accession>A0A495W1T6</accession>
<evidence type="ECO:0000259" key="6">
    <source>
        <dbReference type="Pfam" id="PF08100"/>
    </source>
</evidence>
<keyword evidence="2 7" id="KW-0808">Transferase</keyword>
<evidence type="ECO:0000256" key="4">
    <source>
        <dbReference type="PIRSR" id="PIRSR005739-1"/>
    </source>
</evidence>
<gene>
    <name evidence="7" type="ORF">C8E97_4303</name>
</gene>
<dbReference type="OrthoDB" id="3804952at2"/>
<evidence type="ECO:0000256" key="3">
    <source>
        <dbReference type="ARBA" id="ARBA00022691"/>
    </source>
</evidence>
<dbReference type="InterPro" id="IPR029063">
    <property type="entry name" value="SAM-dependent_MTases_sf"/>
</dbReference>
<dbReference type="AlphaFoldDB" id="A0A495W1T6"/>
<dbReference type="InterPro" id="IPR001077">
    <property type="entry name" value="COMT_C"/>
</dbReference>
<evidence type="ECO:0000256" key="1">
    <source>
        <dbReference type="ARBA" id="ARBA00022603"/>
    </source>
</evidence>
<dbReference type="GO" id="GO:0008171">
    <property type="term" value="F:O-methyltransferase activity"/>
    <property type="evidence" value="ECO:0007669"/>
    <property type="project" value="InterPro"/>
</dbReference>
<dbReference type="SUPFAM" id="SSF53335">
    <property type="entry name" value="S-adenosyl-L-methionine-dependent methyltransferases"/>
    <property type="match status" value="1"/>
</dbReference>
<feature type="domain" description="O-methyltransferase C-terminal" evidence="5">
    <location>
        <begin position="147"/>
        <end position="327"/>
    </location>
</feature>
<dbReference type="InterPro" id="IPR016461">
    <property type="entry name" value="COMT-like"/>
</dbReference>
<dbReference type="GO" id="GO:0032259">
    <property type="term" value="P:methylation"/>
    <property type="evidence" value="ECO:0007669"/>
    <property type="project" value="UniProtKB-KW"/>
</dbReference>
<keyword evidence="1 7" id="KW-0489">Methyltransferase</keyword>
<dbReference type="Gene3D" id="1.10.10.10">
    <property type="entry name" value="Winged helix-like DNA-binding domain superfamily/Winged helix DNA-binding domain"/>
    <property type="match status" value="1"/>
</dbReference>
<keyword evidence="3" id="KW-0949">S-adenosyl-L-methionine</keyword>
<dbReference type="Gene3D" id="1.10.287.1350">
    <property type="match status" value="1"/>
</dbReference>
<feature type="active site" description="Proton acceptor" evidence="4">
    <location>
        <position position="253"/>
    </location>
</feature>
<dbReference type="InterPro" id="IPR036390">
    <property type="entry name" value="WH_DNA-bd_sf"/>
</dbReference>
<dbReference type="Proteomes" id="UP000282084">
    <property type="component" value="Unassembled WGS sequence"/>
</dbReference>
<keyword evidence="8" id="KW-1185">Reference proteome</keyword>
<name>A0A495W1T6_9PSEU</name>
<dbReference type="EMBL" id="RBXO01000001">
    <property type="protein sequence ID" value="RKT55622.1"/>
    <property type="molecule type" value="Genomic_DNA"/>
</dbReference>
<dbReference type="Pfam" id="PF08100">
    <property type="entry name" value="Dimerisation"/>
    <property type="match status" value="1"/>
</dbReference>
<dbReference type="PANTHER" id="PTHR43712:SF2">
    <property type="entry name" value="O-METHYLTRANSFERASE CICE"/>
    <property type="match status" value="1"/>
</dbReference>
<proteinExistence type="predicted"/>
<dbReference type="InterPro" id="IPR036388">
    <property type="entry name" value="WH-like_DNA-bd_sf"/>
</dbReference>
<dbReference type="PROSITE" id="PS51683">
    <property type="entry name" value="SAM_OMT_II"/>
    <property type="match status" value="1"/>
</dbReference>
<organism evidence="7 8">
    <name type="scientific">Saccharothrix australiensis</name>
    <dbReference type="NCBI Taxonomy" id="2072"/>
    <lineage>
        <taxon>Bacteria</taxon>
        <taxon>Bacillati</taxon>
        <taxon>Actinomycetota</taxon>
        <taxon>Actinomycetes</taxon>
        <taxon>Pseudonocardiales</taxon>
        <taxon>Pseudonocardiaceae</taxon>
        <taxon>Saccharothrix</taxon>
    </lineage>
</organism>
<protein>
    <submittedName>
        <fullName evidence="7">Methyltransferase family protein</fullName>
    </submittedName>
</protein>
<evidence type="ECO:0000256" key="2">
    <source>
        <dbReference type="ARBA" id="ARBA00022679"/>
    </source>
</evidence>
<evidence type="ECO:0000259" key="5">
    <source>
        <dbReference type="Pfam" id="PF00891"/>
    </source>
</evidence>
<dbReference type="PANTHER" id="PTHR43712">
    <property type="entry name" value="PUTATIVE (AFU_ORTHOLOGUE AFUA_4G14580)-RELATED"/>
    <property type="match status" value="1"/>
</dbReference>